<dbReference type="eggNOG" id="COG0251">
    <property type="taxonomic scope" value="Bacteria"/>
</dbReference>
<protein>
    <submittedName>
        <fullName evidence="2">Endoribonuclease L-PSP</fullName>
    </submittedName>
</protein>
<dbReference type="KEGG" id="cwo:Cwoe_2217"/>
<dbReference type="PANTHER" id="PTHR11803:SF58">
    <property type="entry name" value="PROTEIN HMF1-RELATED"/>
    <property type="match status" value="1"/>
</dbReference>
<dbReference type="PANTHER" id="PTHR11803">
    <property type="entry name" value="2-IMINOBUTANOATE/2-IMINOPROPANOATE DEAMINASE RIDA"/>
    <property type="match status" value="1"/>
</dbReference>
<dbReference type="Proteomes" id="UP000008229">
    <property type="component" value="Chromosome"/>
</dbReference>
<keyword evidence="3" id="KW-1185">Reference proteome</keyword>
<dbReference type="EMBL" id="CP001854">
    <property type="protein sequence ID" value="ADB50642.1"/>
    <property type="molecule type" value="Genomic_DNA"/>
</dbReference>
<dbReference type="InterPro" id="IPR006175">
    <property type="entry name" value="YjgF/YER057c/UK114"/>
</dbReference>
<organism evidence="2 3">
    <name type="scientific">Conexibacter woesei (strain DSM 14684 / CCUG 47730 / CIP 108061 / JCM 11494 / NBRC 100937 / ID131577)</name>
    <dbReference type="NCBI Taxonomy" id="469383"/>
    <lineage>
        <taxon>Bacteria</taxon>
        <taxon>Bacillati</taxon>
        <taxon>Actinomycetota</taxon>
        <taxon>Thermoleophilia</taxon>
        <taxon>Solirubrobacterales</taxon>
        <taxon>Conexibacteraceae</taxon>
        <taxon>Conexibacter</taxon>
    </lineage>
</organism>
<accession>D3F5H5</accession>
<dbReference type="OrthoDB" id="8684161at2"/>
<dbReference type="CDD" id="cd00448">
    <property type="entry name" value="YjgF_YER057c_UK114_family"/>
    <property type="match status" value="1"/>
</dbReference>
<dbReference type="Gene3D" id="3.30.1330.40">
    <property type="entry name" value="RutC-like"/>
    <property type="match status" value="1"/>
</dbReference>
<evidence type="ECO:0000256" key="1">
    <source>
        <dbReference type="ARBA" id="ARBA00010552"/>
    </source>
</evidence>
<dbReference type="Pfam" id="PF01042">
    <property type="entry name" value="Ribonuc_L-PSP"/>
    <property type="match status" value="1"/>
</dbReference>
<evidence type="ECO:0000313" key="3">
    <source>
        <dbReference type="Proteomes" id="UP000008229"/>
    </source>
</evidence>
<reference evidence="3" key="2">
    <citation type="submission" date="2010-01" db="EMBL/GenBank/DDBJ databases">
        <title>The complete genome of Conexibacter woesei DSM 14684.</title>
        <authorList>
            <consortium name="US DOE Joint Genome Institute (JGI-PGF)"/>
            <person name="Lucas S."/>
            <person name="Copeland A."/>
            <person name="Lapidus A."/>
            <person name="Glavina del Rio T."/>
            <person name="Dalin E."/>
            <person name="Tice H."/>
            <person name="Bruce D."/>
            <person name="Goodwin L."/>
            <person name="Pitluck S."/>
            <person name="Kyrpides N."/>
            <person name="Mavromatis K."/>
            <person name="Ivanova N."/>
            <person name="Mikhailova N."/>
            <person name="Chertkov O."/>
            <person name="Brettin T."/>
            <person name="Detter J.C."/>
            <person name="Han C."/>
            <person name="Larimer F."/>
            <person name="Land M."/>
            <person name="Hauser L."/>
            <person name="Markowitz V."/>
            <person name="Cheng J.-F."/>
            <person name="Hugenholtz P."/>
            <person name="Woyke T."/>
            <person name="Wu D."/>
            <person name="Pukall R."/>
            <person name="Steenblock K."/>
            <person name="Schneider S."/>
            <person name="Klenk H.-P."/>
            <person name="Eisen J.A."/>
        </authorList>
    </citation>
    <scope>NUCLEOTIDE SEQUENCE [LARGE SCALE GENOMIC DNA]</scope>
    <source>
        <strain evidence="3">DSM 14684 / CIP 108061 / JCM 11494 / NBRC 100937 / ID131577</strain>
    </source>
</reference>
<dbReference type="InterPro" id="IPR035959">
    <property type="entry name" value="RutC-like_sf"/>
</dbReference>
<proteinExistence type="inferred from homology"/>
<evidence type="ECO:0000313" key="2">
    <source>
        <dbReference type="EMBL" id="ADB50642.1"/>
    </source>
</evidence>
<dbReference type="HOGENOM" id="CLU_100715_7_3_11"/>
<name>D3F5H5_CONWI</name>
<gene>
    <name evidence="2" type="ordered locus">Cwoe_2217</name>
</gene>
<dbReference type="GO" id="GO:0019239">
    <property type="term" value="F:deaminase activity"/>
    <property type="evidence" value="ECO:0007669"/>
    <property type="project" value="TreeGrafter"/>
</dbReference>
<dbReference type="SUPFAM" id="SSF55298">
    <property type="entry name" value="YjgF-like"/>
    <property type="match status" value="1"/>
</dbReference>
<dbReference type="RefSeq" id="WP_012933693.1">
    <property type="nucleotide sequence ID" value="NC_013739.1"/>
</dbReference>
<dbReference type="GO" id="GO:0005829">
    <property type="term" value="C:cytosol"/>
    <property type="evidence" value="ECO:0007669"/>
    <property type="project" value="TreeGrafter"/>
</dbReference>
<reference evidence="2 3" key="1">
    <citation type="journal article" date="2010" name="Stand. Genomic Sci.">
        <title>Complete genome sequence of Conexibacter woesei type strain (ID131577).</title>
        <authorList>
            <person name="Pukall R."/>
            <person name="Lapidus A."/>
            <person name="Glavina Del Rio T."/>
            <person name="Copeland A."/>
            <person name="Tice H."/>
            <person name="Cheng J.-F."/>
            <person name="Lucas S."/>
            <person name="Chen F."/>
            <person name="Nolan M."/>
            <person name="Bruce D."/>
            <person name="Goodwin L."/>
            <person name="Pitluck S."/>
            <person name="Mavromatis K."/>
            <person name="Ivanova N."/>
            <person name="Ovchinnikova G."/>
            <person name="Pati A."/>
            <person name="Chen A."/>
            <person name="Palaniappan K."/>
            <person name="Land M."/>
            <person name="Hauser L."/>
            <person name="Chang Y.-J."/>
            <person name="Jeffries C.D."/>
            <person name="Chain P."/>
            <person name="Meincke L."/>
            <person name="Sims D."/>
            <person name="Brettin T."/>
            <person name="Detter J.C."/>
            <person name="Rohde M."/>
            <person name="Goeker M."/>
            <person name="Bristow J."/>
            <person name="Eisen J.A."/>
            <person name="Markowitz V."/>
            <person name="Kyrpides N.C."/>
            <person name="Klenk H.-P."/>
            <person name="Hugenholtz P."/>
        </authorList>
    </citation>
    <scope>NUCLEOTIDE SEQUENCE [LARGE SCALE GENOMIC DNA]</scope>
    <source>
        <strain evidence="3">DSM 14684 / CIP 108061 / JCM 11494 / NBRC 100937 / ID131577</strain>
    </source>
</reference>
<sequence length="130" mass="13823">MTQDLRPDGHVAAPSASPSYSAAVRKGELILTSGQLGADPHGAPVTFREQAELALERLLESVAALGGSAGTLLKVTAYLAEMDDWPVWDEVWRERLQLDPMPARTTVQVGAFIPPLLIELDCVAYAAGPG</sequence>
<dbReference type="STRING" id="469383.Cwoe_2217"/>
<comment type="similarity">
    <text evidence="1">Belongs to the RutC family.</text>
</comment>
<dbReference type="AlphaFoldDB" id="D3F5H5"/>